<keyword evidence="6" id="KW-1003">Cell membrane</keyword>
<comment type="catalytic activity">
    <reaction evidence="16">
        <text>Preferential cleavage: (Ac)2-L-Lys-D-Ala-|-D-Ala. Also transpeptidation of peptidyl-alanyl moieties that are N-acyl substituents of D-alanine.</text>
        <dbReference type="EC" id="3.4.16.4"/>
    </reaction>
</comment>
<dbReference type="SUPFAM" id="SSF69189">
    <property type="entry name" value="Penicillin-binding protein associated domain"/>
    <property type="match status" value="1"/>
</dbReference>
<dbReference type="EMBL" id="MJLX01000001">
    <property type="protein sequence ID" value="RLM29533.1"/>
    <property type="molecule type" value="Genomic_DNA"/>
</dbReference>
<dbReference type="EMBL" id="CGIG01000001">
    <property type="protein sequence ID" value="CPR20938.1"/>
    <property type="molecule type" value="Genomic_DNA"/>
</dbReference>
<reference evidence="24 26" key="3">
    <citation type="submission" date="2016-09" db="EMBL/GenBank/DDBJ databases">
        <authorList>
            <person name="Doonan J."/>
            <person name="Pachebat J.A."/>
            <person name="Golyshin P.N."/>
            <person name="Denman S."/>
            <person name="Mcdonald J.E."/>
        </authorList>
    </citation>
    <scope>NUCLEOTIDE SEQUENCE [LARGE SCALE GENOMIC DNA]</scope>
    <source>
        <strain evidence="24 26">FRB141</strain>
    </source>
</reference>
<dbReference type="InterPro" id="IPR012907">
    <property type="entry name" value="Peptidase_S11_C"/>
</dbReference>
<evidence type="ECO:0000256" key="17">
    <source>
        <dbReference type="ARBA" id="ARBA00060592"/>
    </source>
</evidence>
<dbReference type="InterPro" id="IPR001967">
    <property type="entry name" value="Peptidase_S11_N"/>
</dbReference>
<keyword evidence="9" id="KW-0645">Protease</keyword>
<dbReference type="RefSeq" id="WP_048639257.1">
    <property type="nucleotide sequence ID" value="NZ_CGIG01000001.1"/>
</dbReference>
<dbReference type="InterPro" id="IPR012338">
    <property type="entry name" value="Beta-lactam/transpept-like"/>
</dbReference>
<evidence type="ECO:0000256" key="3">
    <source>
        <dbReference type="ARBA" id="ARBA00004752"/>
    </source>
</evidence>
<dbReference type="Proteomes" id="UP000044377">
    <property type="component" value="Unassembled WGS sequence"/>
</dbReference>
<feature type="domain" description="Peptidase S11 D-Ala-D-Ala carboxypeptidase A C-terminal" evidence="22">
    <location>
        <begin position="286"/>
        <end position="377"/>
    </location>
</feature>
<evidence type="ECO:0000256" key="15">
    <source>
        <dbReference type="ARBA" id="ARBA00023316"/>
    </source>
</evidence>
<evidence type="ECO:0000256" key="12">
    <source>
        <dbReference type="ARBA" id="ARBA00022960"/>
    </source>
</evidence>
<dbReference type="InterPro" id="IPR018044">
    <property type="entry name" value="Peptidase_S11"/>
</dbReference>
<dbReference type="UniPathway" id="UPA00219"/>
<evidence type="ECO:0000256" key="10">
    <source>
        <dbReference type="ARBA" id="ARBA00022729"/>
    </source>
</evidence>
<evidence type="ECO:0000256" key="8">
    <source>
        <dbReference type="ARBA" id="ARBA00022645"/>
    </source>
</evidence>
<evidence type="ECO:0000313" key="24">
    <source>
        <dbReference type="EMBL" id="RLM29533.1"/>
    </source>
</evidence>
<dbReference type="EC" id="3.4.16.4" evidence="5"/>
<dbReference type="OrthoDB" id="9795979at2"/>
<dbReference type="STRING" id="1109412.BN1221_04599c"/>
<evidence type="ECO:0000256" key="19">
    <source>
        <dbReference type="PIRSR" id="PIRSR618044-2"/>
    </source>
</evidence>
<dbReference type="InterPro" id="IPR037167">
    <property type="entry name" value="Peptidase_S11_C_sf"/>
</dbReference>
<dbReference type="Pfam" id="PF07943">
    <property type="entry name" value="PBP5_C"/>
    <property type="match status" value="1"/>
</dbReference>
<evidence type="ECO:0000256" key="5">
    <source>
        <dbReference type="ARBA" id="ARBA00012448"/>
    </source>
</evidence>
<evidence type="ECO:0000256" key="2">
    <source>
        <dbReference type="ARBA" id="ARBA00004417"/>
    </source>
</evidence>
<evidence type="ECO:0000256" key="7">
    <source>
        <dbReference type="ARBA" id="ARBA00022519"/>
    </source>
</evidence>
<accession>A0A0G4K1P7</accession>
<evidence type="ECO:0000313" key="26">
    <source>
        <dbReference type="Proteomes" id="UP000285972"/>
    </source>
</evidence>
<proteinExistence type="inferred from homology"/>
<dbReference type="PANTHER" id="PTHR21581">
    <property type="entry name" value="D-ALANYL-D-ALANINE CARBOXYPEPTIDASE"/>
    <property type="match status" value="1"/>
</dbReference>
<dbReference type="Gene3D" id="3.40.710.10">
    <property type="entry name" value="DD-peptidase/beta-lactamase superfamily"/>
    <property type="match status" value="1"/>
</dbReference>
<evidence type="ECO:0000256" key="14">
    <source>
        <dbReference type="ARBA" id="ARBA00023136"/>
    </source>
</evidence>
<dbReference type="GO" id="GO:0009002">
    <property type="term" value="F:serine-type D-Ala-D-Ala carboxypeptidase activity"/>
    <property type="evidence" value="ECO:0007669"/>
    <property type="project" value="UniProtKB-EC"/>
</dbReference>
<dbReference type="GO" id="GO:0006508">
    <property type="term" value="P:proteolysis"/>
    <property type="evidence" value="ECO:0007669"/>
    <property type="project" value="UniProtKB-KW"/>
</dbReference>
<feature type="active site" description="Proton acceptor" evidence="18">
    <location>
        <position position="70"/>
    </location>
</feature>
<evidence type="ECO:0000256" key="20">
    <source>
        <dbReference type="RuleBase" id="RU004016"/>
    </source>
</evidence>
<gene>
    <name evidence="24" type="ORF">BIY26_00490</name>
    <name evidence="23" type="ORF">BN1221_04599c</name>
</gene>
<keyword evidence="15" id="KW-0961">Cell wall biogenesis/degradation</keyword>
<sequence>MKKTILFPHLKFFTAGAALLAGLVAPVYAEQMPAAPQIDAKAFILMDYHSGEVLTESNADERLDPASLTKMMASYVTGQAIKAGKIRPTDEVTVGRDAWATGNPVLRGSSLMFLKPGDRIAVSELNKGIVIQSGNDASIALADHVAGSQDAFVSLMNNYVKALGLTNTHFLTVHGLDAPGQYSTARDMALLGQALIRDVPDEYALHKEKEFTFNNIRQPNRNRLLWSTNLNVDGIKTGHTSGAGHNLVASATEGNMRLISVVLGAPTDAVRFRESEKLLTWGFRFYETVTPIKEGATFTTQRVWFGSQKDARLGVAKDAALTIPKGQMKNMKASFTLLQPQLTAPLAKNQVVGTIDFQLDGKSIGQRQLVALDEIPEAGFFSRLWDSIMMKLQQWFGGLFG</sequence>
<comment type="pathway">
    <text evidence="17">Glycan biosynthesis.</text>
</comment>
<evidence type="ECO:0000256" key="6">
    <source>
        <dbReference type="ARBA" id="ARBA00022475"/>
    </source>
</evidence>
<keyword evidence="7" id="KW-0997">Cell inner membrane</keyword>
<evidence type="ECO:0000256" key="16">
    <source>
        <dbReference type="ARBA" id="ARBA00034000"/>
    </source>
</evidence>
<dbReference type="KEGG" id="bgj:AWC36_09470"/>
<evidence type="ECO:0000256" key="11">
    <source>
        <dbReference type="ARBA" id="ARBA00022801"/>
    </source>
</evidence>
<dbReference type="Pfam" id="PF00768">
    <property type="entry name" value="Peptidase_S11"/>
    <property type="match status" value="1"/>
</dbReference>
<evidence type="ECO:0000256" key="4">
    <source>
        <dbReference type="ARBA" id="ARBA00007164"/>
    </source>
</evidence>
<keyword evidence="13" id="KW-0573">Peptidoglycan synthesis</keyword>
<dbReference type="GeneID" id="70907025"/>
<dbReference type="Proteomes" id="UP000285972">
    <property type="component" value="Unassembled WGS sequence"/>
</dbReference>
<dbReference type="PRINTS" id="PR00725">
    <property type="entry name" value="DADACBPTASE1"/>
</dbReference>
<dbReference type="GO" id="GO:0030288">
    <property type="term" value="C:outer membrane-bounded periplasmic space"/>
    <property type="evidence" value="ECO:0007669"/>
    <property type="project" value="UniProtKB-ARBA"/>
</dbReference>
<reference evidence="23" key="1">
    <citation type="submission" date="2015-01" db="EMBL/GenBank/DDBJ databases">
        <authorList>
            <person name="Xiang T."/>
            <person name="Song Y."/>
            <person name="Huang L."/>
            <person name="Wang B."/>
            <person name="Wu P."/>
        </authorList>
    </citation>
    <scope>NUCLEOTIDE SEQUENCE [LARGE SCALE GENOMIC DNA]</scope>
    <source>
        <strain evidence="23">OBR1</strain>
    </source>
</reference>
<dbReference type="GO" id="GO:0008658">
    <property type="term" value="F:penicillin binding"/>
    <property type="evidence" value="ECO:0007669"/>
    <property type="project" value="UniProtKB-ARBA"/>
</dbReference>
<evidence type="ECO:0000313" key="25">
    <source>
        <dbReference type="Proteomes" id="UP000044377"/>
    </source>
</evidence>
<organism evidence="23 25">
    <name type="scientific">Brenneria goodwinii</name>
    <dbReference type="NCBI Taxonomy" id="1109412"/>
    <lineage>
        <taxon>Bacteria</taxon>
        <taxon>Pseudomonadati</taxon>
        <taxon>Pseudomonadota</taxon>
        <taxon>Gammaproteobacteria</taxon>
        <taxon>Enterobacterales</taxon>
        <taxon>Pectobacteriaceae</taxon>
        <taxon>Brenneria</taxon>
    </lineage>
</organism>
<feature type="binding site" evidence="19">
    <location>
        <position position="236"/>
    </location>
    <ligand>
        <name>substrate</name>
    </ligand>
</feature>
<keyword evidence="12" id="KW-0133">Cell shape</keyword>
<evidence type="ECO:0000256" key="18">
    <source>
        <dbReference type="PIRSR" id="PIRSR618044-1"/>
    </source>
</evidence>
<comment type="subcellular location">
    <subcellularLocation>
        <location evidence="2">Cell inner membrane</location>
        <topology evidence="2">Peripheral membrane protein</topology>
    </subcellularLocation>
</comment>
<dbReference type="GO" id="GO:0005886">
    <property type="term" value="C:plasma membrane"/>
    <property type="evidence" value="ECO:0007669"/>
    <property type="project" value="UniProtKB-SubCell"/>
</dbReference>
<dbReference type="SUPFAM" id="SSF56601">
    <property type="entry name" value="beta-lactamase/transpeptidase-like"/>
    <property type="match status" value="1"/>
</dbReference>
<dbReference type="FunFam" id="2.60.410.10:FF:000001">
    <property type="entry name" value="D-alanyl-D-alanine carboxypeptidase dacA"/>
    <property type="match status" value="1"/>
</dbReference>
<feature type="active site" description="Proton acceptor" evidence="18">
    <location>
        <position position="67"/>
    </location>
</feature>
<dbReference type="GO" id="GO:0042803">
    <property type="term" value="F:protein homodimerization activity"/>
    <property type="evidence" value="ECO:0007669"/>
    <property type="project" value="UniProtKB-ARBA"/>
</dbReference>
<comment type="function">
    <text evidence="1">Removes C-terminal D-alanyl residues from sugar-peptide cell wall precursors.</text>
</comment>
<keyword evidence="10 21" id="KW-0732">Signal</keyword>
<dbReference type="AlphaFoldDB" id="A0A0G4K1P7"/>
<keyword evidence="25" id="KW-1185">Reference proteome</keyword>
<keyword evidence="11 23" id="KW-0378">Hydrolase</keyword>
<keyword evidence="14" id="KW-0472">Membrane</keyword>
<evidence type="ECO:0000256" key="1">
    <source>
        <dbReference type="ARBA" id="ARBA00003217"/>
    </source>
</evidence>
<name>A0A0G4K1P7_9GAMM</name>
<protein>
    <recommendedName>
        <fullName evidence="5">serine-type D-Ala-D-Ala carboxypeptidase</fullName>
        <ecNumber evidence="5">3.4.16.4</ecNumber>
    </recommendedName>
</protein>
<feature type="active site" evidence="18">
    <location>
        <position position="133"/>
    </location>
</feature>
<dbReference type="InterPro" id="IPR015956">
    <property type="entry name" value="Peniciliin-bd_prot_C_sf"/>
</dbReference>
<comment type="similarity">
    <text evidence="4 20">Belongs to the peptidase S11 family.</text>
</comment>
<dbReference type="PANTHER" id="PTHR21581:SF6">
    <property type="entry name" value="TRAFFICKING PROTEIN PARTICLE COMPLEX SUBUNIT 12"/>
    <property type="match status" value="1"/>
</dbReference>
<evidence type="ECO:0000313" key="23">
    <source>
        <dbReference type="EMBL" id="CPR20938.1"/>
    </source>
</evidence>
<dbReference type="GO" id="GO:0071555">
    <property type="term" value="P:cell wall organization"/>
    <property type="evidence" value="ECO:0007669"/>
    <property type="project" value="UniProtKB-KW"/>
</dbReference>
<evidence type="ECO:0000256" key="9">
    <source>
        <dbReference type="ARBA" id="ARBA00022670"/>
    </source>
</evidence>
<dbReference type="FunFam" id="3.40.710.10:FF:000001">
    <property type="entry name" value="D-alanyl-D-alanine serine-type carboxypeptidase"/>
    <property type="match status" value="1"/>
</dbReference>
<evidence type="ECO:0000256" key="21">
    <source>
        <dbReference type="SAM" id="SignalP"/>
    </source>
</evidence>
<reference evidence="25" key="2">
    <citation type="submission" date="2015-01" db="EMBL/GenBank/DDBJ databases">
        <authorList>
            <person name="Paterson Steve"/>
        </authorList>
    </citation>
    <scope>NUCLEOTIDE SEQUENCE [LARGE SCALE GENOMIC DNA]</scope>
    <source>
        <strain evidence="25">OBR1</strain>
    </source>
</reference>
<dbReference type="GO" id="GO:0008360">
    <property type="term" value="P:regulation of cell shape"/>
    <property type="evidence" value="ECO:0007669"/>
    <property type="project" value="UniProtKB-KW"/>
</dbReference>
<comment type="pathway">
    <text evidence="3">Cell wall biogenesis; peptidoglycan biosynthesis.</text>
</comment>
<evidence type="ECO:0000256" key="13">
    <source>
        <dbReference type="ARBA" id="ARBA00022984"/>
    </source>
</evidence>
<dbReference type="SMART" id="SM00936">
    <property type="entry name" value="PBP5_C"/>
    <property type="match status" value="1"/>
</dbReference>
<dbReference type="GO" id="GO:0009252">
    <property type="term" value="P:peptidoglycan biosynthetic process"/>
    <property type="evidence" value="ECO:0007669"/>
    <property type="project" value="UniProtKB-UniPathway"/>
</dbReference>
<feature type="chain" id="PRO_5014227535" description="serine-type D-Ala-D-Ala carboxypeptidase" evidence="21">
    <location>
        <begin position="30"/>
        <end position="401"/>
    </location>
</feature>
<evidence type="ECO:0000259" key="22">
    <source>
        <dbReference type="SMART" id="SM00936"/>
    </source>
</evidence>
<dbReference type="Gene3D" id="2.60.410.10">
    <property type="entry name" value="D-Ala-D-Ala carboxypeptidase, C-terminal domain"/>
    <property type="match status" value="1"/>
</dbReference>
<keyword evidence="8 23" id="KW-0121">Carboxypeptidase</keyword>
<feature type="signal peptide" evidence="21">
    <location>
        <begin position="1"/>
        <end position="29"/>
    </location>
</feature>